<evidence type="ECO:0000256" key="1">
    <source>
        <dbReference type="SAM" id="MobiDB-lite"/>
    </source>
</evidence>
<evidence type="ECO:0000313" key="3">
    <source>
        <dbReference type="Proteomes" id="UP001066276"/>
    </source>
</evidence>
<dbReference type="EMBL" id="JANPWB010000008">
    <property type="protein sequence ID" value="KAJ1162205.1"/>
    <property type="molecule type" value="Genomic_DNA"/>
</dbReference>
<name>A0AAV7SEA5_PLEWA</name>
<accession>A0AAV7SEA5</accession>
<feature type="region of interest" description="Disordered" evidence="1">
    <location>
        <begin position="83"/>
        <end position="102"/>
    </location>
</feature>
<sequence>MSGAIGVEDESVIGLRQVATSDPWGLKALVQDPVRDAWHESHALLEAEKGNSKQAVHSVRELGFWKKGMMHHPLGLRIIKKTQLLQKKTPRSPHGPLQCATK</sequence>
<evidence type="ECO:0000313" key="2">
    <source>
        <dbReference type="EMBL" id="KAJ1162205.1"/>
    </source>
</evidence>
<protein>
    <submittedName>
        <fullName evidence="2">Uncharacterized protein</fullName>
    </submittedName>
</protein>
<keyword evidence="3" id="KW-1185">Reference proteome</keyword>
<gene>
    <name evidence="2" type="ORF">NDU88_002678</name>
</gene>
<reference evidence="2" key="1">
    <citation type="journal article" date="2022" name="bioRxiv">
        <title>Sequencing and chromosome-scale assembly of the giantPleurodeles waltlgenome.</title>
        <authorList>
            <person name="Brown T."/>
            <person name="Elewa A."/>
            <person name="Iarovenko S."/>
            <person name="Subramanian E."/>
            <person name="Araus A.J."/>
            <person name="Petzold A."/>
            <person name="Susuki M."/>
            <person name="Suzuki K.-i.T."/>
            <person name="Hayashi T."/>
            <person name="Toyoda A."/>
            <person name="Oliveira C."/>
            <person name="Osipova E."/>
            <person name="Leigh N.D."/>
            <person name="Simon A."/>
            <person name="Yun M.H."/>
        </authorList>
    </citation>
    <scope>NUCLEOTIDE SEQUENCE</scope>
    <source>
        <strain evidence="2">20211129_DDA</strain>
        <tissue evidence="2">Liver</tissue>
    </source>
</reference>
<organism evidence="2 3">
    <name type="scientific">Pleurodeles waltl</name>
    <name type="common">Iberian ribbed newt</name>
    <dbReference type="NCBI Taxonomy" id="8319"/>
    <lineage>
        <taxon>Eukaryota</taxon>
        <taxon>Metazoa</taxon>
        <taxon>Chordata</taxon>
        <taxon>Craniata</taxon>
        <taxon>Vertebrata</taxon>
        <taxon>Euteleostomi</taxon>
        <taxon>Amphibia</taxon>
        <taxon>Batrachia</taxon>
        <taxon>Caudata</taxon>
        <taxon>Salamandroidea</taxon>
        <taxon>Salamandridae</taxon>
        <taxon>Pleurodelinae</taxon>
        <taxon>Pleurodeles</taxon>
    </lineage>
</organism>
<comment type="caution">
    <text evidence="2">The sequence shown here is derived from an EMBL/GenBank/DDBJ whole genome shotgun (WGS) entry which is preliminary data.</text>
</comment>
<dbReference type="AlphaFoldDB" id="A0AAV7SEA5"/>
<dbReference type="Proteomes" id="UP001066276">
    <property type="component" value="Chromosome 4_2"/>
</dbReference>
<proteinExistence type="predicted"/>